<gene>
    <name evidence="1" type="ORF">PR048_026822</name>
</gene>
<protein>
    <submittedName>
        <fullName evidence="1">Uncharacterized protein</fullName>
    </submittedName>
</protein>
<name>A0ABQ9GMF9_9NEOP</name>
<sequence>MKMVKMSHGNAQVEIGLSENEDCIIENVREPTMVARQTTYYVVSSFGDVAKLKLPVQDFRRTKNVIVKTKQGMKKVKEGRERQRSGN</sequence>
<accession>A0ABQ9GMF9</accession>
<evidence type="ECO:0000313" key="1">
    <source>
        <dbReference type="EMBL" id="KAJ8873189.1"/>
    </source>
</evidence>
<evidence type="ECO:0000313" key="2">
    <source>
        <dbReference type="Proteomes" id="UP001159363"/>
    </source>
</evidence>
<dbReference type="EMBL" id="JARBHB010000011">
    <property type="protein sequence ID" value="KAJ8873189.1"/>
    <property type="molecule type" value="Genomic_DNA"/>
</dbReference>
<keyword evidence="2" id="KW-1185">Reference proteome</keyword>
<organism evidence="1 2">
    <name type="scientific">Dryococelus australis</name>
    <dbReference type="NCBI Taxonomy" id="614101"/>
    <lineage>
        <taxon>Eukaryota</taxon>
        <taxon>Metazoa</taxon>
        <taxon>Ecdysozoa</taxon>
        <taxon>Arthropoda</taxon>
        <taxon>Hexapoda</taxon>
        <taxon>Insecta</taxon>
        <taxon>Pterygota</taxon>
        <taxon>Neoptera</taxon>
        <taxon>Polyneoptera</taxon>
        <taxon>Phasmatodea</taxon>
        <taxon>Verophasmatodea</taxon>
        <taxon>Anareolatae</taxon>
        <taxon>Phasmatidae</taxon>
        <taxon>Eurycanthinae</taxon>
        <taxon>Dryococelus</taxon>
    </lineage>
</organism>
<reference evidence="1 2" key="1">
    <citation type="submission" date="2023-02" db="EMBL/GenBank/DDBJ databases">
        <title>LHISI_Scaffold_Assembly.</title>
        <authorList>
            <person name="Stuart O.P."/>
            <person name="Cleave R."/>
            <person name="Magrath M.J.L."/>
            <person name="Mikheyev A.S."/>
        </authorList>
    </citation>
    <scope>NUCLEOTIDE SEQUENCE [LARGE SCALE GENOMIC DNA]</scope>
    <source>
        <strain evidence="1">Daus_M_001</strain>
        <tissue evidence="1">Leg muscle</tissue>
    </source>
</reference>
<comment type="caution">
    <text evidence="1">The sequence shown here is derived from an EMBL/GenBank/DDBJ whole genome shotgun (WGS) entry which is preliminary data.</text>
</comment>
<proteinExistence type="predicted"/>
<dbReference type="Proteomes" id="UP001159363">
    <property type="component" value="Chromosome 10"/>
</dbReference>